<dbReference type="EMBL" id="CAJVCH010527994">
    <property type="protein sequence ID" value="CAG7822983.1"/>
    <property type="molecule type" value="Genomic_DNA"/>
</dbReference>
<dbReference type="InterPro" id="IPR051170">
    <property type="entry name" value="Neural/epithelial_adhesion"/>
</dbReference>
<protein>
    <recommendedName>
        <fullName evidence="9">Ig-like domain-containing protein</fullName>
    </recommendedName>
</protein>
<keyword evidence="5" id="KW-0472">Membrane</keyword>
<evidence type="ECO:0000256" key="6">
    <source>
        <dbReference type="ARBA" id="ARBA00023157"/>
    </source>
</evidence>
<dbReference type="FunFam" id="2.60.40.10:FF:000328">
    <property type="entry name" value="CLUMA_CG000981, isoform A"/>
    <property type="match status" value="1"/>
</dbReference>
<gene>
    <name evidence="10" type="ORF">AFUS01_LOCUS33222</name>
</gene>
<dbReference type="PANTHER" id="PTHR12231:SF247">
    <property type="entry name" value="DPR-INTERACTING PROTEIN DELTA, ISOFORM D"/>
    <property type="match status" value="1"/>
</dbReference>
<dbReference type="SMART" id="SM00409">
    <property type="entry name" value="IG"/>
    <property type="match status" value="3"/>
</dbReference>
<dbReference type="Proteomes" id="UP000708208">
    <property type="component" value="Unassembled WGS sequence"/>
</dbReference>
<dbReference type="PROSITE" id="PS50835">
    <property type="entry name" value="IG_LIKE"/>
    <property type="match status" value="3"/>
</dbReference>
<comment type="subcellular location">
    <subcellularLocation>
        <location evidence="1">Cell membrane</location>
    </subcellularLocation>
</comment>
<accession>A0A8J2KY17</accession>
<evidence type="ECO:0000313" key="11">
    <source>
        <dbReference type="Proteomes" id="UP000708208"/>
    </source>
</evidence>
<evidence type="ECO:0000256" key="2">
    <source>
        <dbReference type="ARBA" id="ARBA00022475"/>
    </source>
</evidence>
<dbReference type="Pfam" id="PF07679">
    <property type="entry name" value="I-set"/>
    <property type="match status" value="1"/>
</dbReference>
<dbReference type="InterPro" id="IPR013098">
    <property type="entry name" value="Ig_I-set"/>
</dbReference>
<dbReference type="OrthoDB" id="10012075at2759"/>
<proteinExistence type="predicted"/>
<evidence type="ECO:0000256" key="1">
    <source>
        <dbReference type="ARBA" id="ARBA00004236"/>
    </source>
</evidence>
<dbReference type="GO" id="GO:0043005">
    <property type="term" value="C:neuron projection"/>
    <property type="evidence" value="ECO:0007669"/>
    <property type="project" value="TreeGrafter"/>
</dbReference>
<keyword evidence="7" id="KW-0325">Glycoprotein</keyword>
<name>A0A8J2KY17_9HEXA</name>
<evidence type="ECO:0000259" key="9">
    <source>
        <dbReference type="PROSITE" id="PS50835"/>
    </source>
</evidence>
<feature type="non-terminal residue" evidence="10">
    <location>
        <position position="1"/>
    </location>
</feature>
<dbReference type="InterPro" id="IPR003598">
    <property type="entry name" value="Ig_sub2"/>
</dbReference>
<evidence type="ECO:0000256" key="3">
    <source>
        <dbReference type="ARBA" id="ARBA00022729"/>
    </source>
</evidence>
<organism evidence="10 11">
    <name type="scientific">Allacma fusca</name>
    <dbReference type="NCBI Taxonomy" id="39272"/>
    <lineage>
        <taxon>Eukaryota</taxon>
        <taxon>Metazoa</taxon>
        <taxon>Ecdysozoa</taxon>
        <taxon>Arthropoda</taxon>
        <taxon>Hexapoda</taxon>
        <taxon>Collembola</taxon>
        <taxon>Symphypleona</taxon>
        <taxon>Sminthuridae</taxon>
        <taxon>Allacma</taxon>
    </lineage>
</organism>
<comment type="caution">
    <text evidence="10">The sequence shown here is derived from an EMBL/GenBank/DDBJ whole genome shotgun (WGS) entry which is preliminary data.</text>
</comment>
<keyword evidence="6" id="KW-1015">Disulfide bond</keyword>
<evidence type="ECO:0000313" key="10">
    <source>
        <dbReference type="EMBL" id="CAG7822983.1"/>
    </source>
</evidence>
<dbReference type="InterPro" id="IPR007110">
    <property type="entry name" value="Ig-like_dom"/>
</dbReference>
<sequence>MVSRLILYGEGNFKNNSLNPGPKFGEPIPNVTVAVGRDASLPCVVENLGNHKVAWVHIDRRMILTIHKHIVTRIPRFSVSYDSHKTWLLHVNSVQQEDRGYYMCQVNTEPMISQVGYLQVVVPPNICDDDSSESHVAVREQANITLSCKAEGFPEPRITWKREDGQPFSIEKRRKVNSSDGERLQLYKISRLEMGAYLCIASNGVPPSVSKRIIVDVEFQPMIWVPNQLVGAPAGTNVTLECNTEAFPRAISYWVYDDLMILTTGKYNTEAGETSYRTHMRLTIRNLREKDFGKYRCLSKNSLGEAEGAIRLY</sequence>
<dbReference type="Pfam" id="PF13927">
    <property type="entry name" value="Ig_3"/>
    <property type="match status" value="2"/>
</dbReference>
<evidence type="ECO:0000256" key="5">
    <source>
        <dbReference type="ARBA" id="ARBA00023136"/>
    </source>
</evidence>
<feature type="domain" description="Ig-like" evidence="9">
    <location>
        <begin position="221"/>
        <end position="311"/>
    </location>
</feature>
<dbReference type="GO" id="GO:0005886">
    <property type="term" value="C:plasma membrane"/>
    <property type="evidence" value="ECO:0007669"/>
    <property type="project" value="UniProtKB-SubCell"/>
</dbReference>
<keyword evidence="11" id="KW-1185">Reference proteome</keyword>
<dbReference type="AlphaFoldDB" id="A0A8J2KY17"/>
<evidence type="ECO:0000256" key="7">
    <source>
        <dbReference type="ARBA" id="ARBA00023180"/>
    </source>
</evidence>
<reference evidence="10" key="1">
    <citation type="submission" date="2021-06" db="EMBL/GenBank/DDBJ databases">
        <authorList>
            <person name="Hodson N. C."/>
            <person name="Mongue J. A."/>
            <person name="Jaron S. K."/>
        </authorList>
    </citation>
    <scope>NUCLEOTIDE SEQUENCE</scope>
</reference>
<keyword evidence="2" id="KW-1003">Cell membrane</keyword>
<dbReference type="FunFam" id="2.60.40.10:FF:000376">
    <property type="entry name" value="CLUMA_CG000981, isoform A"/>
    <property type="match status" value="1"/>
</dbReference>
<feature type="domain" description="Ig-like" evidence="9">
    <location>
        <begin position="22"/>
        <end position="107"/>
    </location>
</feature>
<evidence type="ECO:0000256" key="8">
    <source>
        <dbReference type="ARBA" id="ARBA00023319"/>
    </source>
</evidence>
<dbReference type="PANTHER" id="PTHR12231">
    <property type="entry name" value="CTX-RELATED TYPE I TRANSMEMBRANE PROTEIN"/>
    <property type="match status" value="1"/>
</dbReference>
<keyword evidence="3" id="KW-0732">Signal</keyword>
<keyword evidence="4" id="KW-0677">Repeat</keyword>
<feature type="domain" description="Ig-like" evidence="9">
    <location>
        <begin position="124"/>
        <end position="210"/>
    </location>
</feature>
<keyword evidence="8" id="KW-0393">Immunoglobulin domain</keyword>
<dbReference type="InterPro" id="IPR003599">
    <property type="entry name" value="Ig_sub"/>
</dbReference>
<evidence type="ECO:0000256" key="4">
    <source>
        <dbReference type="ARBA" id="ARBA00022737"/>
    </source>
</evidence>
<dbReference type="SMART" id="SM00408">
    <property type="entry name" value="IGc2"/>
    <property type="match status" value="3"/>
</dbReference>